<dbReference type="AlphaFoldDB" id="A0A0R3Q8G9"/>
<gene>
    <name evidence="1" type="ORF">BTMF_LOCUS1951</name>
</gene>
<dbReference type="EMBL" id="UZAG01001497">
    <property type="protein sequence ID" value="VDO11446.1"/>
    <property type="molecule type" value="Genomic_DNA"/>
</dbReference>
<name>A0A0R3Q8G9_9BILA</name>
<proteinExistence type="predicted"/>
<sequence>MDVVVVHVVVNYGYCQSAECKLIMWSVMCKLLAKMFDEMYSRSSTINHFLSL</sequence>
<evidence type="ECO:0000313" key="3">
    <source>
        <dbReference type="WBParaSite" id="BTMF_0000262701-mRNA-1"/>
    </source>
</evidence>
<keyword evidence="2" id="KW-1185">Reference proteome</keyword>
<dbReference type="WBParaSite" id="BTMF_0000262701-mRNA-1">
    <property type="protein sequence ID" value="BTMF_0000262701-mRNA-1"/>
    <property type="gene ID" value="BTMF_0000262701"/>
</dbReference>
<evidence type="ECO:0000313" key="2">
    <source>
        <dbReference type="Proteomes" id="UP000280834"/>
    </source>
</evidence>
<evidence type="ECO:0000313" key="1">
    <source>
        <dbReference type="EMBL" id="VDO11446.1"/>
    </source>
</evidence>
<accession>A0A0R3Q8G9</accession>
<reference evidence="3" key="1">
    <citation type="submission" date="2017-02" db="UniProtKB">
        <authorList>
            <consortium name="WormBaseParasite"/>
        </authorList>
    </citation>
    <scope>IDENTIFICATION</scope>
</reference>
<reference evidence="1 2" key="2">
    <citation type="submission" date="2018-11" db="EMBL/GenBank/DDBJ databases">
        <authorList>
            <consortium name="Pathogen Informatics"/>
        </authorList>
    </citation>
    <scope>NUCLEOTIDE SEQUENCE [LARGE SCALE GENOMIC DNA]</scope>
</reference>
<dbReference type="Proteomes" id="UP000280834">
    <property type="component" value="Unassembled WGS sequence"/>
</dbReference>
<organism evidence="3">
    <name type="scientific">Brugia timori</name>
    <dbReference type="NCBI Taxonomy" id="42155"/>
    <lineage>
        <taxon>Eukaryota</taxon>
        <taxon>Metazoa</taxon>
        <taxon>Ecdysozoa</taxon>
        <taxon>Nematoda</taxon>
        <taxon>Chromadorea</taxon>
        <taxon>Rhabditida</taxon>
        <taxon>Spirurina</taxon>
        <taxon>Spiruromorpha</taxon>
        <taxon>Filarioidea</taxon>
        <taxon>Onchocercidae</taxon>
        <taxon>Brugia</taxon>
    </lineage>
</organism>
<protein>
    <submittedName>
        <fullName evidence="1 3">Uncharacterized protein</fullName>
    </submittedName>
</protein>